<dbReference type="InterPro" id="IPR050330">
    <property type="entry name" value="Bact_OuterMem_StrucFunc"/>
</dbReference>
<evidence type="ECO:0000256" key="4">
    <source>
        <dbReference type="PROSITE-ProRule" id="PRU00473"/>
    </source>
</evidence>
<feature type="chain" id="PRO_5036868618" evidence="5">
    <location>
        <begin position="19"/>
        <end position="197"/>
    </location>
</feature>
<proteinExistence type="predicted"/>
<evidence type="ECO:0000256" key="5">
    <source>
        <dbReference type="SAM" id="SignalP"/>
    </source>
</evidence>
<evidence type="ECO:0000256" key="1">
    <source>
        <dbReference type="ARBA" id="ARBA00004442"/>
    </source>
</evidence>
<evidence type="ECO:0000313" key="7">
    <source>
        <dbReference type="EMBL" id="NIA70941.1"/>
    </source>
</evidence>
<dbReference type="InterPro" id="IPR006665">
    <property type="entry name" value="OmpA-like"/>
</dbReference>
<dbReference type="RefSeq" id="WP_167228057.1">
    <property type="nucleotide sequence ID" value="NZ_JAAQPH010000017.1"/>
</dbReference>
<dbReference type="InterPro" id="IPR006664">
    <property type="entry name" value="OMP_bac"/>
</dbReference>
<dbReference type="PANTHER" id="PTHR30329:SF21">
    <property type="entry name" value="LIPOPROTEIN YIAD-RELATED"/>
    <property type="match status" value="1"/>
</dbReference>
<reference evidence="7" key="1">
    <citation type="submission" date="2020-03" db="EMBL/GenBank/DDBJ databases">
        <title>Genome of Pelagibius litoralis DSM 21314T.</title>
        <authorList>
            <person name="Wang G."/>
        </authorList>
    </citation>
    <scope>NUCLEOTIDE SEQUENCE</scope>
    <source>
        <strain evidence="7">DSM 21314</strain>
    </source>
</reference>
<dbReference type="Gene3D" id="3.30.1330.60">
    <property type="entry name" value="OmpA-like domain"/>
    <property type="match status" value="1"/>
</dbReference>
<evidence type="ECO:0000313" key="8">
    <source>
        <dbReference type="Proteomes" id="UP000761264"/>
    </source>
</evidence>
<evidence type="ECO:0000256" key="3">
    <source>
        <dbReference type="ARBA" id="ARBA00023237"/>
    </source>
</evidence>
<keyword evidence="8" id="KW-1185">Reference proteome</keyword>
<organism evidence="7 8">
    <name type="scientific">Pelagibius litoralis</name>
    <dbReference type="NCBI Taxonomy" id="374515"/>
    <lineage>
        <taxon>Bacteria</taxon>
        <taxon>Pseudomonadati</taxon>
        <taxon>Pseudomonadota</taxon>
        <taxon>Alphaproteobacteria</taxon>
        <taxon>Rhodospirillales</taxon>
        <taxon>Rhodovibrionaceae</taxon>
        <taxon>Pelagibius</taxon>
    </lineage>
</organism>
<dbReference type="Pfam" id="PF00691">
    <property type="entry name" value="OmpA"/>
    <property type="match status" value="1"/>
</dbReference>
<gene>
    <name evidence="7" type="ORF">HBA54_20275</name>
</gene>
<evidence type="ECO:0000259" key="6">
    <source>
        <dbReference type="PROSITE" id="PS51123"/>
    </source>
</evidence>
<dbReference type="Proteomes" id="UP000761264">
    <property type="component" value="Unassembled WGS sequence"/>
</dbReference>
<comment type="caution">
    <text evidence="7">The sequence shown here is derived from an EMBL/GenBank/DDBJ whole genome shotgun (WGS) entry which is preliminary data.</text>
</comment>
<keyword evidence="2 4" id="KW-0472">Membrane</keyword>
<dbReference type="PROSITE" id="PS51257">
    <property type="entry name" value="PROKAR_LIPOPROTEIN"/>
    <property type="match status" value="1"/>
</dbReference>
<protein>
    <submittedName>
        <fullName evidence="7">OmpA family protein</fullName>
    </submittedName>
</protein>
<dbReference type="SUPFAM" id="SSF103088">
    <property type="entry name" value="OmpA-like"/>
    <property type="match status" value="1"/>
</dbReference>
<dbReference type="PRINTS" id="PR01021">
    <property type="entry name" value="OMPADOMAIN"/>
</dbReference>
<feature type="signal peptide" evidence="5">
    <location>
        <begin position="1"/>
        <end position="18"/>
    </location>
</feature>
<dbReference type="GO" id="GO:0009279">
    <property type="term" value="C:cell outer membrane"/>
    <property type="evidence" value="ECO:0007669"/>
    <property type="project" value="UniProtKB-SubCell"/>
</dbReference>
<accession>A0A967F0W3</accession>
<feature type="domain" description="OmpA-like" evidence="6">
    <location>
        <begin position="83"/>
        <end position="197"/>
    </location>
</feature>
<sequence>MLRALVTLIILLGLSACAGNNRFVLLEEEDGSVGSIVIENEAGSQLVDEPRETTRVGSATTAPSEPKVISEQEIAETWGSTIEASPLKPKTFILYFIVGSNRLTPDSQAQLPAILESIKEYPAAEVSVVGHTDRTGSERRNAQLALDRAETIHDLLIAEGLDAGLVDVDSHGESNPLILTEDEVAEPRNRRVEVTVR</sequence>
<keyword evidence="5" id="KW-0732">Signal</keyword>
<dbReference type="AlphaFoldDB" id="A0A967F0W3"/>
<comment type="subcellular location">
    <subcellularLocation>
        <location evidence="1">Cell outer membrane</location>
    </subcellularLocation>
</comment>
<dbReference type="EMBL" id="JAAQPH010000017">
    <property type="protein sequence ID" value="NIA70941.1"/>
    <property type="molecule type" value="Genomic_DNA"/>
</dbReference>
<dbReference type="PANTHER" id="PTHR30329">
    <property type="entry name" value="STATOR ELEMENT OF FLAGELLAR MOTOR COMPLEX"/>
    <property type="match status" value="1"/>
</dbReference>
<dbReference type="CDD" id="cd07185">
    <property type="entry name" value="OmpA_C-like"/>
    <property type="match status" value="1"/>
</dbReference>
<name>A0A967F0W3_9PROT</name>
<keyword evidence="3" id="KW-0998">Cell outer membrane</keyword>
<dbReference type="InterPro" id="IPR036737">
    <property type="entry name" value="OmpA-like_sf"/>
</dbReference>
<dbReference type="PROSITE" id="PS51123">
    <property type="entry name" value="OMPA_2"/>
    <property type="match status" value="1"/>
</dbReference>
<evidence type="ECO:0000256" key="2">
    <source>
        <dbReference type="ARBA" id="ARBA00023136"/>
    </source>
</evidence>